<dbReference type="EMBL" id="SPUK01000001">
    <property type="protein sequence ID" value="TQW00230.1"/>
    <property type="molecule type" value="Genomic_DNA"/>
</dbReference>
<dbReference type="AlphaFoldDB" id="A0A545VF43"/>
<dbReference type="Proteomes" id="UP000315783">
    <property type="component" value="Unassembled WGS sequence"/>
</dbReference>
<sequence>MRHTILLVTASIGYALPQASPAGQLLKFQPPQPGSGISCPSKIGGYNETECGTKRYCKAIDVFGAVSDNFSIRPIWNSTKECLDAHKPEPKQELLQFRMRTSSAGIDCEFQRSESSCGTEWYCEDIDALEKYHQKHGEDNEQTEDVRYESTEECFKAHHPEPKNLPWLERDEQNWCGSRGDVSEETCGTQAFCDLFTNTTDVFGSPYIWNREQCLQAHEPNPGSINSPNN</sequence>
<keyword evidence="2" id="KW-1185">Reference proteome</keyword>
<protein>
    <submittedName>
        <fullName evidence="1">Uncharacterized protein</fullName>
    </submittedName>
</protein>
<comment type="caution">
    <text evidence="1">The sequence shown here is derived from an EMBL/GenBank/DDBJ whole genome shotgun (WGS) entry which is preliminary data.</text>
</comment>
<reference evidence="1 2" key="1">
    <citation type="journal article" date="2019" name="Appl. Microbiol. Biotechnol.">
        <title>Genome sequence of Isaria javanica and comparative genome analysis insights into family S53 peptidase evolution in fungal entomopathogens.</title>
        <authorList>
            <person name="Lin R."/>
            <person name="Zhang X."/>
            <person name="Xin B."/>
            <person name="Zou M."/>
            <person name="Gao Y."/>
            <person name="Qin F."/>
            <person name="Hu Q."/>
            <person name="Xie B."/>
            <person name="Cheng X."/>
        </authorList>
    </citation>
    <scope>NUCLEOTIDE SEQUENCE [LARGE SCALE GENOMIC DNA]</scope>
    <source>
        <strain evidence="1 2">IJ1G</strain>
    </source>
</reference>
<organism evidence="1 2">
    <name type="scientific">Cordyceps javanica</name>
    <dbReference type="NCBI Taxonomy" id="43265"/>
    <lineage>
        <taxon>Eukaryota</taxon>
        <taxon>Fungi</taxon>
        <taxon>Dikarya</taxon>
        <taxon>Ascomycota</taxon>
        <taxon>Pezizomycotina</taxon>
        <taxon>Sordariomycetes</taxon>
        <taxon>Hypocreomycetidae</taxon>
        <taxon>Hypocreales</taxon>
        <taxon>Cordycipitaceae</taxon>
        <taxon>Cordyceps</taxon>
    </lineage>
</organism>
<proteinExistence type="predicted"/>
<gene>
    <name evidence="1" type="ORF">IF1G_00161</name>
</gene>
<evidence type="ECO:0000313" key="1">
    <source>
        <dbReference type="EMBL" id="TQW00230.1"/>
    </source>
</evidence>
<name>A0A545VF43_9HYPO</name>
<accession>A0A545VF43</accession>
<dbReference type="OrthoDB" id="4940958at2759"/>
<evidence type="ECO:0000313" key="2">
    <source>
        <dbReference type="Proteomes" id="UP000315783"/>
    </source>
</evidence>